<evidence type="ECO:0000313" key="1">
    <source>
        <dbReference type="EMBL" id="EMY06205.1"/>
    </source>
</evidence>
<evidence type="ECO:0008006" key="3">
    <source>
        <dbReference type="Google" id="ProtNLM"/>
    </source>
</evidence>
<sequence length="53" mass="6224">MKTVLVFQKLTVLFKIFFFSLIFSTTSACFKPTGEFGWVLLDEEKFNIIEKKL</sequence>
<comment type="caution">
    <text evidence="1">The sequence shown here is derived from an EMBL/GenBank/DDBJ whole genome shotgun (WGS) entry which is preliminary data.</text>
</comment>
<evidence type="ECO:0000313" key="2">
    <source>
        <dbReference type="Proteomes" id="UP000012329"/>
    </source>
</evidence>
<gene>
    <name evidence="1" type="ORF">LEP1GSC029_0094</name>
</gene>
<dbReference type="Proteomes" id="UP000012329">
    <property type="component" value="Unassembled WGS sequence"/>
</dbReference>
<reference evidence="1 2" key="1">
    <citation type="submission" date="2013-02" db="EMBL/GenBank/DDBJ databases">
        <authorList>
            <person name="Harkins D.M."/>
            <person name="Durkin A.S."/>
            <person name="Brinkac L.M."/>
            <person name="Haft D.H."/>
            <person name="Selengut J.D."/>
            <person name="Sanka R."/>
            <person name="DePew J."/>
            <person name="Purushe J."/>
            <person name="Whelen A.C."/>
            <person name="Vinetz J.M."/>
            <person name="Sutton G.G."/>
            <person name="Nierman W.C."/>
            <person name="Fouts D.E."/>
        </authorList>
    </citation>
    <scope>NUCLEOTIDE SEQUENCE [LARGE SCALE GENOMIC DNA]</scope>
    <source>
        <strain evidence="1 2">2002000626</strain>
    </source>
</reference>
<proteinExistence type="predicted"/>
<accession>A0A829DB02</accession>
<dbReference type="PROSITE" id="PS51257">
    <property type="entry name" value="PROKAR_LIPOPROTEIN"/>
    <property type="match status" value="1"/>
</dbReference>
<organism evidence="1 2">
    <name type="scientific">Leptospira interrogans str. 2002000626</name>
    <dbReference type="NCBI Taxonomy" id="996803"/>
    <lineage>
        <taxon>Bacteria</taxon>
        <taxon>Pseudomonadati</taxon>
        <taxon>Spirochaetota</taxon>
        <taxon>Spirochaetia</taxon>
        <taxon>Leptospirales</taxon>
        <taxon>Leptospiraceae</taxon>
        <taxon>Leptospira</taxon>
    </lineage>
</organism>
<protein>
    <recommendedName>
        <fullName evidence="3">Lipoprotein</fullName>
    </recommendedName>
</protein>
<dbReference type="EMBL" id="AFJL02000050">
    <property type="protein sequence ID" value="EMY06205.1"/>
    <property type="molecule type" value="Genomic_DNA"/>
</dbReference>
<name>A0A829DB02_LEPIR</name>
<dbReference type="AlphaFoldDB" id="A0A829DB02"/>